<accession>A0A6N2U6L7</accession>
<protein>
    <submittedName>
        <fullName evidence="1">Uncharacterized protein</fullName>
    </submittedName>
</protein>
<reference evidence="1" key="1">
    <citation type="submission" date="2019-11" db="EMBL/GenBank/DDBJ databases">
        <authorList>
            <person name="Feng L."/>
        </authorList>
    </citation>
    <scope>NUCLEOTIDE SEQUENCE</scope>
    <source>
        <strain evidence="1">BintestinalisLFYP9</strain>
    </source>
</reference>
<sequence length="44" mass="4943">MSPRSSAPVHVVRVSGIRSKVTHLFARFKDYSDLCIVIDKVLTL</sequence>
<evidence type="ECO:0000313" key="1">
    <source>
        <dbReference type="EMBL" id="VYT13069.1"/>
    </source>
</evidence>
<proteinExistence type="predicted"/>
<gene>
    <name evidence="1" type="ORF">BILFYP9_01894</name>
</gene>
<name>A0A6N2U6L7_9BACE</name>
<organism evidence="1">
    <name type="scientific">Bacteroides intestinalis</name>
    <dbReference type="NCBI Taxonomy" id="329854"/>
    <lineage>
        <taxon>Bacteria</taxon>
        <taxon>Pseudomonadati</taxon>
        <taxon>Bacteroidota</taxon>
        <taxon>Bacteroidia</taxon>
        <taxon>Bacteroidales</taxon>
        <taxon>Bacteroidaceae</taxon>
        <taxon>Bacteroides</taxon>
    </lineage>
</organism>
<dbReference type="EMBL" id="CACRSU010000017">
    <property type="protein sequence ID" value="VYT13069.1"/>
    <property type="molecule type" value="Genomic_DNA"/>
</dbReference>
<dbReference type="AlphaFoldDB" id="A0A6N2U6L7"/>